<feature type="non-terminal residue" evidence="2">
    <location>
        <position position="357"/>
    </location>
</feature>
<dbReference type="InParanoid" id="A0A482X485"/>
<protein>
    <recommendedName>
        <fullName evidence="4">Odorant receptor</fullName>
    </recommendedName>
</protein>
<sequence length="357" mass="41856">MQIDDESVANNGPKVHKRDLSWTEKLAFTDKAVYAFSFYFTAQTIFVTTKDWKVTTFNEKLSAIETLNLNIYVLILSSELFVITGKSSILKELVDSKYFQYENDTKSAEEKKTKMIREMEDMGWRFLKVALFFTKSLYACFTIDFFYAFGSFALFRETALANSMYLPLVLYLPSFFTPSSISFYSYSLMAAVQCVYLYIVYMVVARVYQIGLLPYNNMLIELKLYLISLRDFDDHYIEGLDEMKRMSESEGGREGMVDYGDEIRVDEFEKYHGGSYKKFKYSILTLFVILSCLVYSEYGQQIQNEFENVRHALYETCVIEKPRWLQNSFLILMIRNNTIPQLSLYNTFTINRKNISN</sequence>
<evidence type="ECO:0000313" key="3">
    <source>
        <dbReference type="Proteomes" id="UP000291343"/>
    </source>
</evidence>
<dbReference type="AlphaFoldDB" id="A0A482X485"/>
<evidence type="ECO:0000256" key="1">
    <source>
        <dbReference type="SAM" id="Phobius"/>
    </source>
</evidence>
<keyword evidence="1" id="KW-0812">Transmembrane</keyword>
<gene>
    <name evidence="2" type="ORF">LSTR_LSTR007980</name>
</gene>
<name>A0A482X485_LAOST</name>
<feature type="transmembrane region" description="Helical" evidence="1">
    <location>
        <begin position="159"/>
        <end position="177"/>
    </location>
</feature>
<keyword evidence="1" id="KW-1133">Transmembrane helix</keyword>
<evidence type="ECO:0000313" key="2">
    <source>
        <dbReference type="EMBL" id="RZF40689.1"/>
    </source>
</evidence>
<keyword evidence="1" id="KW-0472">Membrane</keyword>
<comment type="caution">
    <text evidence="2">The sequence shown here is derived from an EMBL/GenBank/DDBJ whole genome shotgun (WGS) entry which is preliminary data.</text>
</comment>
<dbReference type="STRING" id="195883.A0A482X485"/>
<organism evidence="2 3">
    <name type="scientific">Laodelphax striatellus</name>
    <name type="common">Small brown planthopper</name>
    <name type="synonym">Delphax striatella</name>
    <dbReference type="NCBI Taxonomy" id="195883"/>
    <lineage>
        <taxon>Eukaryota</taxon>
        <taxon>Metazoa</taxon>
        <taxon>Ecdysozoa</taxon>
        <taxon>Arthropoda</taxon>
        <taxon>Hexapoda</taxon>
        <taxon>Insecta</taxon>
        <taxon>Pterygota</taxon>
        <taxon>Neoptera</taxon>
        <taxon>Paraneoptera</taxon>
        <taxon>Hemiptera</taxon>
        <taxon>Auchenorrhyncha</taxon>
        <taxon>Fulgoroidea</taxon>
        <taxon>Delphacidae</taxon>
        <taxon>Criomorphinae</taxon>
        <taxon>Laodelphax</taxon>
    </lineage>
</organism>
<reference evidence="2 3" key="1">
    <citation type="journal article" date="2017" name="Gigascience">
        <title>Genome sequence of the small brown planthopper, Laodelphax striatellus.</title>
        <authorList>
            <person name="Zhu J."/>
            <person name="Jiang F."/>
            <person name="Wang X."/>
            <person name="Yang P."/>
            <person name="Bao Y."/>
            <person name="Zhao W."/>
            <person name="Wang W."/>
            <person name="Lu H."/>
            <person name="Wang Q."/>
            <person name="Cui N."/>
            <person name="Li J."/>
            <person name="Chen X."/>
            <person name="Luo L."/>
            <person name="Yu J."/>
            <person name="Kang L."/>
            <person name="Cui F."/>
        </authorList>
    </citation>
    <scope>NUCLEOTIDE SEQUENCE [LARGE SCALE GENOMIC DNA]</scope>
    <source>
        <strain evidence="2">Lst14</strain>
    </source>
</reference>
<dbReference type="OrthoDB" id="6631264at2759"/>
<feature type="transmembrane region" description="Helical" evidence="1">
    <location>
        <begin position="126"/>
        <end position="147"/>
    </location>
</feature>
<accession>A0A482X485</accession>
<dbReference type="Proteomes" id="UP000291343">
    <property type="component" value="Unassembled WGS sequence"/>
</dbReference>
<proteinExistence type="predicted"/>
<evidence type="ECO:0008006" key="4">
    <source>
        <dbReference type="Google" id="ProtNLM"/>
    </source>
</evidence>
<keyword evidence="3" id="KW-1185">Reference proteome</keyword>
<feature type="transmembrane region" description="Helical" evidence="1">
    <location>
        <begin position="183"/>
        <end position="204"/>
    </location>
</feature>
<dbReference type="EMBL" id="QKKF02017834">
    <property type="protein sequence ID" value="RZF40689.1"/>
    <property type="molecule type" value="Genomic_DNA"/>
</dbReference>